<dbReference type="Pfam" id="PF14111">
    <property type="entry name" value="DUF4283"/>
    <property type="match status" value="1"/>
</dbReference>
<feature type="region of interest" description="Disordered" evidence="2">
    <location>
        <begin position="1"/>
        <end position="54"/>
    </location>
</feature>
<keyword evidence="4" id="KW-1185">Reference proteome</keyword>
<evidence type="ECO:0000259" key="3">
    <source>
        <dbReference type="PROSITE" id="PS50158"/>
    </source>
</evidence>
<dbReference type="RefSeq" id="XP_052113885.1">
    <property type="nucleotide sequence ID" value="XM_052257925.1"/>
</dbReference>
<feature type="compositionally biased region" description="Basic and acidic residues" evidence="2">
    <location>
        <begin position="330"/>
        <end position="343"/>
    </location>
</feature>
<dbReference type="PANTHER" id="PTHR31286:SF99">
    <property type="entry name" value="DUF4283 DOMAIN-CONTAINING PROTEIN"/>
    <property type="match status" value="1"/>
</dbReference>
<evidence type="ECO:0000256" key="1">
    <source>
        <dbReference type="PROSITE-ProRule" id="PRU00047"/>
    </source>
</evidence>
<reference evidence="5" key="2">
    <citation type="submission" date="2025-08" db="UniProtKB">
        <authorList>
            <consortium name="RefSeq"/>
        </authorList>
    </citation>
    <scope>IDENTIFICATION</scope>
    <source>
        <tissue evidence="5">Whole plant</tissue>
    </source>
</reference>
<protein>
    <submittedName>
        <fullName evidence="5">Uncharacterized protein LOC127744992</fullName>
    </submittedName>
</protein>
<gene>
    <name evidence="5" type="primary">LOC127744992</name>
</gene>
<dbReference type="PROSITE" id="PS50158">
    <property type="entry name" value="ZF_CCHC"/>
    <property type="match status" value="1"/>
</dbReference>
<name>A0A9C6WQZ6_ARADU</name>
<keyword evidence="1" id="KW-0863">Zinc-finger</keyword>
<dbReference type="Proteomes" id="UP000515211">
    <property type="component" value="Chromosome 2"/>
</dbReference>
<accession>A0A9C6WQZ6</accession>
<dbReference type="GeneID" id="127744992"/>
<evidence type="ECO:0000313" key="4">
    <source>
        <dbReference type="Proteomes" id="UP000515211"/>
    </source>
</evidence>
<keyword evidence="1" id="KW-0479">Metal-binding</keyword>
<feature type="domain" description="CCHC-type" evidence="3">
    <location>
        <begin position="310"/>
        <end position="325"/>
    </location>
</feature>
<evidence type="ECO:0000256" key="2">
    <source>
        <dbReference type="SAM" id="MobiDB-lite"/>
    </source>
</evidence>
<organism evidence="4 5">
    <name type="scientific">Arachis duranensis</name>
    <name type="common">Wild peanut</name>
    <dbReference type="NCBI Taxonomy" id="130453"/>
    <lineage>
        <taxon>Eukaryota</taxon>
        <taxon>Viridiplantae</taxon>
        <taxon>Streptophyta</taxon>
        <taxon>Embryophyta</taxon>
        <taxon>Tracheophyta</taxon>
        <taxon>Spermatophyta</taxon>
        <taxon>Magnoliopsida</taxon>
        <taxon>eudicotyledons</taxon>
        <taxon>Gunneridae</taxon>
        <taxon>Pentapetalae</taxon>
        <taxon>rosids</taxon>
        <taxon>fabids</taxon>
        <taxon>Fabales</taxon>
        <taxon>Fabaceae</taxon>
        <taxon>Papilionoideae</taxon>
        <taxon>50 kb inversion clade</taxon>
        <taxon>dalbergioids sensu lato</taxon>
        <taxon>Dalbergieae</taxon>
        <taxon>Pterocarpus clade</taxon>
        <taxon>Arachis</taxon>
    </lineage>
</organism>
<feature type="compositionally biased region" description="Basic and acidic residues" evidence="2">
    <location>
        <begin position="356"/>
        <end position="365"/>
    </location>
</feature>
<proteinExistence type="predicted"/>
<evidence type="ECO:0000313" key="5">
    <source>
        <dbReference type="RefSeq" id="XP_052113885.1"/>
    </source>
</evidence>
<dbReference type="GO" id="GO:0003676">
    <property type="term" value="F:nucleic acid binding"/>
    <property type="evidence" value="ECO:0007669"/>
    <property type="project" value="InterPro"/>
</dbReference>
<feature type="region of interest" description="Disordered" evidence="2">
    <location>
        <begin position="76"/>
        <end position="97"/>
    </location>
</feature>
<sequence>MRGGFVRGGHSRSHPPESSLRRKQDQTLRLGKKGRMDEEGQAFVGDMNPSLTPREENWMQDNEIPREDIPVQKRSFSDTVKQGRRPVEGEVGNNNRTQVNDRMEEERDNANQELQQPEITVEKVNGIYNFNINEAAMKKWRSPWWDTLIVKLLGRRISLTALTRRLETMWGKMESLEVIDLGNDFFLVKFFSHEDLDFALTEGPWKILDHYLSIRFWTPNFNPEKDVIDRIAAWVRLPGLAIEYYEETMLSKIGNVIGRTLKVDTNTADKRRGKFARLCVELNLAEPLVGQYSINGVKYKVEYEGLHLICFDCGKVGHDKTSCPRNKTQAAREEVTRRVETHVAGDGVQHADDEEGQRRSDKQDNLAEDNFVNTKIDKSKKI</sequence>
<dbReference type="InterPro" id="IPR001878">
    <property type="entry name" value="Znf_CCHC"/>
</dbReference>
<dbReference type="KEGG" id="adu:127744992"/>
<reference evidence="4" key="1">
    <citation type="journal article" date="2016" name="Nat. Genet.">
        <title>The genome sequences of Arachis duranensis and Arachis ipaensis, the diploid ancestors of cultivated peanut.</title>
        <authorList>
            <person name="Bertioli D.J."/>
            <person name="Cannon S.B."/>
            <person name="Froenicke L."/>
            <person name="Huang G."/>
            <person name="Farmer A.D."/>
            <person name="Cannon E.K."/>
            <person name="Liu X."/>
            <person name="Gao D."/>
            <person name="Clevenger J."/>
            <person name="Dash S."/>
            <person name="Ren L."/>
            <person name="Moretzsohn M.C."/>
            <person name="Shirasawa K."/>
            <person name="Huang W."/>
            <person name="Vidigal B."/>
            <person name="Abernathy B."/>
            <person name="Chu Y."/>
            <person name="Niederhuth C.E."/>
            <person name="Umale P."/>
            <person name="Araujo A.C."/>
            <person name="Kozik A."/>
            <person name="Kim K.D."/>
            <person name="Burow M.D."/>
            <person name="Varshney R.K."/>
            <person name="Wang X."/>
            <person name="Zhang X."/>
            <person name="Barkley N."/>
            <person name="Guimaraes P.M."/>
            <person name="Isobe S."/>
            <person name="Guo B."/>
            <person name="Liao B."/>
            <person name="Stalker H.T."/>
            <person name="Schmitz R.J."/>
            <person name="Scheffler B.E."/>
            <person name="Leal-Bertioli S.C."/>
            <person name="Xun X."/>
            <person name="Jackson S.A."/>
            <person name="Michelmore R."/>
            <person name="Ozias-Akins P."/>
        </authorList>
    </citation>
    <scope>NUCLEOTIDE SEQUENCE [LARGE SCALE GENOMIC DNA]</scope>
    <source>
        <strain evidence="4">cv. V14167</strain>
    </source>
</reference>
<dbReference type="InterPro" id="IPR040256">
    <property type="entry name" value="At4g02000-like"/>
</dbReference>
<dbReference type="PANTHER" id="PTHR31286">
    <property type="entry name" value="GLYCINE-RICH CELL WALL STRUCTURAL PROTEIN 1.8-LIKE"/>
    <property type="match status" value="1"/>
</dbReference>
<dbReference type="GO" id="GO:0008270">
    <property type="term" value="F:zinc ion binding"/>
    <property type="evidence" value="ECO:0007669"/>
    <property type="project" value="UniProtKB-KW"/>
</dbReference>
<feature type="region of interest" description="Disordered" evidence="2">
    <location>
        <begin position="319"/>
        <end position="370"/>
    </location>
</feature>
<dbReference type="AlphaFoldDB" id="A0A9C6WQZ6"/>
<keyword evidence="1" id="KW-0862">Zinc</keyword>
<dbReference type="InterPro" id="IPR025558">
    <property type="entry name" value="DUF4283"/>
</dbReference>